<name>A0A3N4K853_9PEZI</name>
<accession>A0A3N4K853</accession>
<sequence length="138" mass="15441">MPTFDPAWDPDVDIMYPKLTSPASVSLSTEHGRVQDPLVSPFLLTYKQYPESANETSTQPAYLPTLKLQSHIPRPILSSPRSLVALGIQIKHWLEAIPVPKSPNAEQNYHSLCIDSKLLLATAQKQYSTSHLLQEVHK</sequence>
<keyword evidence="2" id="KW-1185">Reference proteome</keyword>
<dbReference type="Proteomes" id="UP000276215">
    <property type="component" value="Unassembled WGS sequence"/>
</dbReference>
<evidence type="ECO:0000313" key="1">
    <source>
        <dbReference type="EMBL" id="RPB02125.1"/>
    </source>
</evidence>
<proteinExistence type="predicted"/>
<evidence type="ECO:0000313" key="2">
    <source>
        <dbReference type="Proteomes" id="UP000276215"/>
    </source>
</evidence>
<reference evidence="1 2" key="1">
    <citation type="journal article" date="2018" name="Nat. Ecol. Evol.">
        <title>Pezizomycetes genomes reveal the molecular basis of ectomycorrhizal truffle lifestyle.</title>
        <authorList>
            <person name="Murat C."/>
            <person name="Payen T."/>
            <person name="Noel B."/>
            <person name="Kuo A."/>
            <person name="Morin E."/>
            <person name="Chen J."/>
            <person name="Kohler A."/>
            <person name="Krizsan K."/>
            <person name="Balestrini R."/>
            <person name="Da Silva C."/>
            <person name="Montanini B."/>
            <person name="Hainaut M."/>
            <person name="Levati E."/>
            <person name="Barry K.W."/>
            <person name="Belfiori B."/>
            <person name="Cichocki N."/>
            <person name="Clum A."/>
            <person name="Dockter R.B."/>
            <person name="Fauchery L."/>
            <person name="Guy J."/>
            <person name="Iotti M."/>
            <person name="Le Tacon F."/>
            <person name="Lindquist E.A."/>
            <person name="Lipzen A."/>
            <person name="Malagnac F."/>
            <person name="Mello A."/>
            <person name="Molinier V."/>
            <person name="Miyauchi S."/>
            <person name="Poulain J."/>
            <person name="Riccioni C."/>
            <person name="Rubini A."/>
            <person name="Sitrit Y."/>
            <person name="Splivallo R."/>
            <person name="Traeger S."/>
            <person name="Wang M."/>
            <person name="Zifcakova L."/>
            <person name="Wipf D."/>
            <person name="Zambonelli A."/>
            <person name="Paolocci F."/>
            <person name="Nowrousian M."/>
            <person name="Ottonello S."/>
            <person name="Baldrian P."/>
            <person name="Spatafora J.W."/>
            <person name="Henrissat B."/>
            <person name="Nagy L.G."/>
            <person name="Aury J.M."/>
            <person name="Wincker P."/>
            <person name="Grigoriev I.V."/>
            <person name="Bonfante P."/>
            <person name="Martin F.M."/>
        </authorList>
    </citation>
    <scope>NUCLEOTIDE SEQUENCE [LARGE SCALE GENOMIC DNA]</scope>
    <source>
        <strain evidence="1 2">120613-1</strain>
    </source>
</reference>
<organism evidence="1 2">
    <name type="scientific">Choiromyces venosus 120613-1</name>
    <dbReference type="NCBI Taxonomy" id="1336337"/>
    <lineage>
        <taxon>Eukaryota</taxon>
        <taxon>Fungi</taxon>
        <taxon>Dikarya</taxon>
        <taxon>Ascomycota</taxon>
        <taxon>Pezizomycotina</taxon>
        <taxon>Pezizomycetes</taxon>
        <taxon>Pezizales</taxon>
        <taxon>Tuberaceae</taxon>
        <taxon>Choiromyces</taxon>
    </lineage>
</organism>
<dbReference type="EMBL" id="ML120369">
    <property type="protein sequence ID" value="RPB02125.1"/>
    <property type="molecule type" value="Genomic_DNA"/>
</dbReference>
<protein>
    <submittedName>
        <fullName evidence="1">Uncharacterized protein</fullName>
    </submittedName>
</protein>
<dbReference type="AlphaFoldDB" id="A0A3N4K853"/>
<gene>
    <name evidence="1" type="ORF">L873DRAFT_1880881</name>
</gene>